<dbReference type="RefSeq" id="WP_049741368.1">
    <property type="nucleotide sequence ID" value="NZ_BJON01000018.1"/>
</dbReference>
<feature type="transmembrane region" description="Helical" evidence="1">
    <location>
        <begin position="147"/>
        <end position="165"/>
    </location>
</feature>
<dbReference type="Pfam" id="PF06197">
    <property type="entry name" value="DUF998"/>
    <property type="match status" value="1"/>
</dbReference>
<keyword evidence="1" id="KW-0472">Membrane</keyword>
<accession>A0A0K9YL25</accession>
<keyword evidence="5" id="KW-1185">Reference proteome</keyword>
<protein>
    <recommendedName>
        <fullName evidence="6">DUF998 domain-containing protein</fullName>
    </recommendedName>
</protein>
<dbReference type="OrthoDB" id="2680073at2"/>
<feature type="transmembrane region" description="Helical" evidence="1">
    <location>
        <begin position="12"/>
        <end position="31"/>
    </location>
</feature>
<evidence type="ECO:0000313" key="2">
    <source>
        <dbReference type="EMBL" id="GED70781.1"/>
    </source>
</evidence>
<reference evidence="3" key="2">
    <citation type="submission" date="2015-07" db="EMBL/GenBank/DDBJ databases">
        <title>MeaNS - Measles Nucleotide Surveillance Program.</title>
        <authorList>
            <person name="Tran T."/>
            <person name="Druce J."/>
        </authorList>
    </citation>
    <scope>NUCLEOTIDE SEQUENCE</scope>
    <source>
        <strain evidence="3">DSM 9887</strain>
    </source>
</reference>
<dbReference type="PATRIC" id="fig|54915.3.peg.4375"/>
<reference evidence="2 5" key="3">
    <citation type="submission" date="2019-06" db="EMBL/GenBank/DDBJ databases">
        <title>Whole genome shotgun sequence of Brevibacillus reuszeri NBRC 15719.</title>
        <authorList>
            <person name="Hosoyama A."/>
            <person name="Uohara A."/>
            <person name="Ohji S."/>
            <person name="Ichikawa N."/>
        </authorList>
    </citation>
    <scope>NUCLEOTIDE SEQUENCE [LARGE SCALE GENOMIC DNA]</scope>
    <source>
        <strain evidence="2 5">NBRC 15719</strain>
    </source>
</reference>
<dbReference type="AlphaFoldDB" id="A0A0K9YL25"/>
<evidence type="ECO:0000313" key="5">
    <source>
        <dbReference type="Proteomes" id="UP000319578"/>
    </source>
</evidence>
<sequence>MKEKVTAALLRMGIAVPIIYFGIPIVAAPYYPGYSFVKHTASELGSNRAINPDPVNAAIIILGIVTLLAAFGFLLALYRLGTNPLLAWLTMIVVVSHGLGSLLSGIFPIPDPRHGGGALSAGMFLVPFIFAFVLWKRSNTRLLKGYLIANLILFVAMVPIMSGIIEMDRSMIAGLLQRILAFTAFTPIGVGAYVLMKCLKNFQKRNHVMSDKFI</sequence>
<gene>
    <name evidence="3" type="ORF">ADS79_26035</name>
    <name evidence="2" type="ORF">BRE01_44830</name>
</gene>
<keyword evidence="1" id="KW-0812">Transmembrane</keyword>
<evidence type="ECO:0000256" key="1">
    <source>
        <dbReference type="SAM" id="Phobius"/>
    </source>
</evidence>
<comment type="caution">
    <text evidence="3">The sequence shown here is derived from an EMBL/GenBank/DDBJ whole genome shotgun (WGS) entry which is preliminary data.</text>
</comment>
<dbReference type="EMBL" id="BJON01000018">
    <property type="protein sequence ID" value="GED70781.1"/>
    <property type="molecule type" value="Genomic_DNA"/>
</dbReference>
<dbReference type="InterPro" id="IPR009339">
    <property type="entry name" value="DUF998"/>
</dbReference>
<proteinExistence type="predicted"/>
<reference evidence="4" key="1">
    <citation type="submission" date="2015-07" db="EMBL/GenBank/DDBJ databases">
        <title>Genome sequencing project for genomic taxonomy and phylogenomics of Bacillus-like bacteria.</title>
        <authorList>
            <person name="Liu B."/>
            <person name="Wang J."/>
            <person name="Zhu Y."/>
            <person name="Liu G."/>
            <person name="Chen Q."/>
            <person name="Chen Z."/>
            <person name="Lan J."/>
            <person name="Che J."/>
            <person name="Ge C."/>
            <person name="Shi H."/>
            <person name="Pan Z."/>
            <person name="Liu X."/>
        </authorList>
    </citation>
    <scope>NUCLEOTIDE SEQUENCE [LARGE SCALE GENOMIC DNA]</scope>
    <source>
        <strain evidence="4">DSM 9887</strain>
    </source>
</reference>
<feature type="transmembrane region" description="Helical" evidence="1">
    <location>
        <begin position="171"/>
        <end position="195"/>
    </location>
</feature>
<evidence type="ECO:0000313" key="3">
    <source>
        <dbReference type="EMBL" id="KNB69362.1"/>
    </source>
</evidence>
<feature type="transmembrane region" description="Helical" evidence="1">
    <location>
        <begin position="115"/>
        <end position="135"/>
    </location>
</feature>
<feature type="transmembrane region" description="Helical" evidence="1">
    <location>
        <begin position="57"/>
        <end position="78"/>
    </location>
</feature>
<dbReference type="Proteomes" id="UP000319578">
    <property type="component" value="Unassembled WGS sequence"/>
</dbReference>
<feature type="transmembrane region" description="Helical" evidence="1">
    <location>
        <begin position="85"/>
        <end position="109"/>
    </location>
</feature>
<name>A0A0K9YL25_9BACL</name>
<dbReference type="EMBL" id="LGIQ01000011">
    <property type="protein sequence ID" value="KNB69362.1"/>
    <property type="molecule type" value="Genomic_DNA"/>
</dbReference>
<dbReference type="Proteomes" id="UP000036834">
    <property type="component" value="Unassembled WGS sequence"/>
</dbReference>
<evidence type="ECO:0008006" key="6">
    <source>
        <dbReference type="Google" id="ProtNLM"/>
    </source>
</evidence>
<evidence type="ECO:0000313" key="4">
    <source>
        <dbReference type="Proteomes" id="UP000036834"/>
    </source>
</evidence>
<keyword evidence="1" id="KW-1133">Transmembrane helix</keyword>
<organism evidence="3 4">
    <name type="scientific">Brevibacillus reuszeri</name>
    <dbReference type="NCBI Taxonomy" id="54915"/>
    <lineage>
        <taxon>Bacteria</taxon>
        <taxon>Bacillati</taxon>
        <taxon>Bacillota</taxon>
        <taxon>Bacilli</taxon>
        <taxon>Bacillales</taxon>
        <taxon>Paenibacillaceae</taxon>
        <taxon>Brevibacillus</taxon>
    </lineage>
</organism>